<keyword evidence="3" id="KW-1185">Reference proteome</keyword>
<comment type="caution">
    <text evidence="2">The sequence shown here is derived from an EMBL/GenBank/DDBJ whole genome shotgun (WGS) entry which is preliminary data.</text>
</comment>
<evidence type="ECO:0000313" key="2">
    <source>
        <dbReference type="EMBL" id="NBH62807.1"/>
    </source>
</evidence>
<dbReference type="AlphaFoldDB" id="A0A845QQ18"/>
<evidence type="ECO:0000313" key="3">
    <source>
        <dbReference type="Proteomes" id="UP000446866"/>
    </source>
</evidence>
<dbReference type="RefSeq" id="WP_160203090.1">
    <property type="nucleotide sequence ID" value="NZ_QXWK01000037.1"/>
</dbReference>
<proteinExistence type="predicted"/>
<keyword evidence="1" id="KW-0732">Signal</keyword>
<name>A0A845QQ18_9FIRM</name>
<sequence length="264" mass="28858">MKRKLFSVLLTLSLVLSLMVAGVCAETQQVKIQNVTQLKAALNQNLTKAEQKEVIEKTAEDVVNAFMAEKMDEAVDLLNSQGTDLAMKQLPDGSAYAVESYNLGDGCMLTVELSDSKEGQVVRVPQISPMATSGSSDQWKDYGNRYFTARASVSIANVTASMSLENHYTLSADGIEERSGVADVNWSTSNGSCGKSVPDITDRTARTPGVSDVNMYCTYDFKYTEGKIARTVSYKLNTTVGYVAINKTARQIKVRQSWNLTKIS</sequence>
<organism evidence="2 3">
    <name type="scientific">Anaerotruncus colihominis</name>
    <dbReference type="NCBI Taxonomy" id="169435"/>
    <lineage>
        <taxon>Bacteria</taxon>
        <taxon>Bacillati</taxon>
        <taxon>Bacillota</taxon>
        <taxon>Clostridia</taxon>
        <taxon>Eubacteriales</taxon>
        <taxon>Oscillospiraceae</taxon>
        <taxon>Anaerotruncus</taxon>
    </lineage>
</organism>
<dbReference type="EMBL" id="QXWK01000037">
    <property type="protein sequence ID" value="NBH62807.1"/>
    <property type="molecule type" value="Genomic_DNA"/>
</dbReference>
<feature type="chain" id="PRO_5032710695" evidence="1">
    <location>
        <begin position="26"/>
        <end position="264"/>
    </location>
</feature>
<evidence type="ECO:0000256" key="1">
    <source>
        <dbReference type="SAM" id="SignalP"/>
    </source>
</evidence>
<accession>A0A845QQ18</accession>
<gene>
    <name evidence="2" type="ORF">D0435_14240</name>
</gene>
<protein>
    <submittedName>
        <fullName evidence="2">Uncharacterized protein</fullName>
    </submittedName>
</protein>
<dbReference type="Proteomes" id="UP000446866">
    <property type="component" value="Unassembled WGS sequence"/>
</dbReference>
<reference evidence="2 3" key="1">
    <citation type="submission" date="2018-08" db="EMBL/GenBank/DDBJ databases">
        <title>Murine metabolic-syndrome-specific gut microbial biobank.</title>
        <authorList>
            <person name="Liu C."/>
        </authorList>
    </citation>
    <scope>NUCLEOTIDE SEQUENCE [LARGE SCALE GENOMIC DNA]</scope>
    <source>
        <strain evidence="2 3">28</strain>
    </source>
</reference>
<feature type="signal peptide" evidence="1">
    <location>
        <begin position="1"/>
        <end position="25"/>
    </location>
</feature>